<evidence type="ECO:0000256" key="1">
    <source>
        <dbReference type="ARBA" id="ARBA00023002"/>
    </source>
</evidence>
<proteinExistence type="predicted"/>
<dbReference type="InterPro" id="IPR019951">
    <property type="entry name" value="F420_OxRdatse_Rv3520c_pred"/>
</dbReference>
<dbReference type="CDD" id="cd01097">
    <property type="entry name" value="Tetrahydromethanopterin_reductase"/>
    <property type="match status" value="1"/>
</dbReference>
<dbReference type="Pfam" id="PF00296">
    <property type="entry name" value="Bac_luciferase"/>
    <property type="match status" value="1"/>
</dbReference>
<dbReference type="Gene3D" id="3.20.20.30">
    <property type="entry name" value="Luciferase-like domain"/>
    <property type="match status" value="1"/>
</dbReference>
<keyword evidence="4" id="KW-1185">Reference proteome</keyword>
<dbReference type="NCBIfam" id="TIGR03559">
    <property type="entry name" value="F420_Rv3520c"/>
    <property type="match status" value="1"/>
</dbReference>
<dbReference type="GO" id="GO:0016705">
    <property type="term" value="F:oxidoreductase activity, acting on paired donors, with incorporation or reduction of molecular oxygen"/>
    <property type="evidence" value="ECO:0007669"/>
    <property type="project" value="InterPro"/>
</dbReference>
<gene>
    <name evidence="3" type="ORF">EV643_108261</name>
</gene>
<dbReference type="EMBL" id="SNWQ01000008">
    <property type="protein sequence ID" value="TDO47945.1"/>
    <property type="molecule type" value="Genomic_DNA"/>
</dbReference>
<dbReference type="InterPro" id="IPR036661">
    <property type="entry name" value="Luciferase-like_sf"/>
</dbReference>
<protein>
    <submittedName>
        <fullName evidence="3">F420-dependent oxidoreductase-like protein</fullName>
    </submittedName>
</protein>
<dbReference type="SUPFAM" id="SSF51679">
    <property type="entry name" value="Bacterial luciferase-like"/>
    <property type="match status" value="1"/>
</dbReference>
<sequence length="352" mass="37686">MRLGLNIGFVYGGDDHLDHLRVVREAERLGYSVTWAAEAYGSDAATLLSWIAAQTSTIDVGAAVFQIPARTPAMTAMTAATLDKLSGGRFRLGLGVSGPQVSEGWHGVRFDKPLGRTREYVAIVNAAMRRETVAFEGEHFTLPLPDGPGKPLKLTIRPVRDHVPVYLAAVGPKNLELAGEIADGWLGILNDPTYLGEQLNHIRTGREVRQPGLGLDGFDTVVSVPVVAGEDIAAAADPIRGYTALYIGGMGSREKNFYNALAVRMGYADEAKEVQDLYLAKKHREAMAAVPQGFIDSISLLGGKERMADKLTAYAEAGATTVALTPFEPTVEARIDTLRTVAEALELAGVGD</sequence>
<keyword evidence="1" id="KW-0560">Oxidoreductase</keyword>
<accession>A0A4R6KG92</accession>
<dbReference type="AlphaFoldDB" id="A0A4R6KG92"/>
<comment type="caution">
    <text evidence="3">The sequence shown here is derived from an EMBL/GenBank/DDBJ whole genome shotgun (WGS) entry which is preliminary data.</text>
</comment>
<reference evidence="3 4" key="1">
    <citation type="submission" date="2019-03" db="EMBL/GenBank/DDBJ databases">
        <title>Genomic Encyclopedia of Type Strains, Phase III (KMG-III): the genomes of soil and plant-associated and newly described type strains.</title>
        <authorList>
            <person name="Whitman W."/>
        </authorList>
    </citation>
    <scope>NUCLEOTIDE SEQUENCE [LARGE SCALE GENOMIC DNA]</scope>
    <source>
        <strain evidence="3 4">VKM Ac-2527</strain>
    </source>
</reference>
<dbReference type="InterPro" id="IPR050564">
    <property type="entry name" value="F420-G6PD/mer"/>
</dbReference>
<feature type="domain" description="Luciferase-like" evidence="2">
    <location>
        <begin position="18"/>
        <end position="320"/>
    </location>
</feature>
<evidence type="ECO:0000259" key="2">
    <source>
        <dbReference type="Pfam" id="PF00296"/>
    </source>
</evidence>
<evidence type="ECO:0000313" key="3">
    <source>
        <dbReference type="EMBL" id="TDO47945.1"/>
    </source>
</evidence>
<dbReference type="RefSeq" id="WP_133801376.1">
    <property type="nucleotide sequence ID" value="NZ_SNWQ01000008.1"/>
</dbReference>
<dbReference type="PANTHER" id="PTHR43244:SF1">
    <property type="entry name" value="5,10-METHYLENETETRAHYDROMETHANOPTERIN REDUCTASE"/>
    <property type="match status" value="1"/>
</dbReference>
<organism evidence="3 4">
    <name type="scientific">Kribbella caucasensis</name>
    <dbReference type="NCBI Taxonomy" id="2512215"/>
    <lineage>
        <taxon>Bacteria</taxon>
        <taxon>Bacillati</taxon>
        <taxon>Actinomycetota</taxon>
        <taxon>Actinomycetes</taxon>
        <taxon>Propionibacteriales</taxon>
        <taxon>Kribbellaceae</taxon>
        <taxon>Kribbella</taxon>
    </lineage>
</organism>
<dbReference type="PANTHER" id="PTHR43244">
    <property type="match status" value="1"/>
</dbReference>
<dbReference type="OrthoDB" id="5241778at2"/>
<evidence type="ECO:0000313" key="4">
    <source>
        <dbReference type="Proteomes" id="UP000295388"/>
    </source>
</evidence>
<dbReference type="Proteomes" id="UP000295388">
    <property type="component" value="Unassembled WGS sequence"/>
</dbReference>
<dbReference type="InterPro" id="IPR011251">
    <property type="entry name" value="Luciferase-like_dom"/>
</dbReference>
<name>A0A4R6KG92_9ACTN</name>